<dbReference type="SMART" id="SM00342">
    <property type="entry name" value="HTH_ARAC"/>
    <property type="match status" value="1"/>
</dbReference>
<sequence length="260" mass="29425">MSFFNLRACTLVQDYVSHEHPYHQLILATSGTTELSIEGRGERITRERGCLIPSTYHHDYTGDGRNRTLVLDVPLVNLGLTPYADEVSRLFERPSFFAVPPELHQLAQEMMQQVENRPALQGEIATLILKAIYLNLHDDRLLPAPGAVRQGSPRERLDLKCIERHVDAHLHQTIHVEDLASLCALSPGHFHVCFREATGLTPRAYVQQRRLLHAEALVRHTQLPLGRIAIQVGFHDQGSFSRAYRRVFSATPSAHRRGVI</sequence>
<dbReference type="OrthoDB" id="5740883at2"/>
<evidence type="ECO:0000256" key="1">
    <source>
        <dbReference type="ARBA" id="ARBA00023015"/>
    </source>
</evidence>
<dbReference type="Gene3D" id="1.10.10.60">
    <property type="entry name" value="Homeodomain-like"/>
    <property type="match status" value="2"/>
</dbReference>
<dbReference type="InterPro" id="IPR018060">
    <property type="entry name" value="HTH_AraC"/>
</dbReference>
<protein>
    <submittedName>
        <fullName evidence="6">AraC-type DNA-binding protein</fullName>
    </submittedName>
</protein>
<dbReference type="InterPro" id="IPR018062">
    <property type="entry name" value="HTH_AraC-typ_CS"/>
</dbReference>
<dbReference type="RefSeq" id="WP_089728634.1">
    <property type="nucleotide sequence ID" value="NZ_FNGI01000006.1"/>
</dbReference>
<dbReference type="Pfam" id="PF02311">
    <property type="entry name" value="AraC_binding"/>
    <property type="match status" value="1"/>
</dbReference>
<accession>A0A1G9M379</accession>
<keyword evidence="1" id="KW-0805">Transcription regulation</keyword>
<evidence type="ECO:0000256" key="4">
    <source>
        <dbReference type="ARBA" id="ARBA00023163"/>
    </source>
</evidence>
<dbReference type="InterPro" id="IPR009057">
    <property type="entry name" value="Homeodomain-like_sf"/>
</dbReference>
<dbReference type="AlphaFoldDB" id="A0A1G9M379"/>
<name>A0A1G9M379_9GAMM</name>
<evidence type="ECO:0000259" key="5">
    <source>
        <dbReference type="PROSITE" id="PS01124"/>
    </source>
</evidence>
<reference evidence="6 7" key="1">
    <citation type="submission" date="2016-10" db="EMBL/GenBank/DDBJ databases">
        <authorList>
            <person name="de Groot N.N."/>
        </authorList>
    </citation>
    <scope>NUCLEOTIDE SEQUENCE [LARGE SCALE GENOMIC DNA]</scope>
    <source>
        <strain evidence="6 7">DSM 14789</strain>
    </source>
</reference>
<keyword evidence="3" id="KW-0010">Activator</keyword>
<dbReference type="PANTHER" id="PTHR46796">
    <property type="entry name" value="HTH-TYPE TRANSCRIPTIONAL ACTIVATOR RHAS-RELATED"/>
    <property type="match status" value="1"/>
</dbReference>
<dbReference type="SUPFAM" id="SSF46689">
    <property type="entry name" value="Homeodomain-like"/>
    <property type="match status" value="2"/>
</dbReference>
<dbReference type="Pfam" id="PF12833">
    <property type="entry name" value="HTH_18"/>
    <property type="match status" value="1"/>
</dbReference>
<dbReference type="EMBL" id="FNGI01000006">
    <property type="protein sequence ID" value="SDL68732.1"/>
    <property type="molecule type" value="Genomic_DNA"/>
</dbReference>
<evidence type="ECO:0000313" key="7">
    <source>
        <dbReference type="Proteomes" id="UP000198654"/>
    </source>
</evidence>
<evidence type="ECO:0000256" key="2">
    <source>
        <dbReference type="ARBA" id="ARBA00023125"/>
    </source>
</evidence>
<feature type="domain" description="HTH araC/xylS-type" evidence="5">
    <location>
        <begin position="160"/>
        <end position="258"/>
    </location>
</feature>
<dbReference type="STRING" id="119000.SAMN05661010_02279"/>
<evidence type="ECO:0000256" key="3">
    <source>
        <dbReference type="ARBA" id="ARBA00023159"/>
    </source>
</evidence>
<organism evidence="6 7">
    <name type="scientific">Modicisalibacter muralis</name>
    <dbReference type="NCBI Taxonomy" id="119000"/>
    <lineage>
        <taxon>Bacteria</taxon>
        <taxon>Pseudomonadati</taxon>
        <taxon>Pseudomonadota</taxon>
        <taxon>Gammaproteobacteria</taxon>
        <taxon>Oceanospirillales</taxon>
        <taxon>Halomonadaceae</taxon>
        <taxon>Modicisalibacter</taxon>
    </lineage>
</organism>
<dbReference type="GO" id="GO:0043565">
    <property type="term" value="F:sequence-specific DNA binding"/>
    <property type="evidence" value="ECO:0007669"/>
    <property type="project" value="InterPro"/>
</dbReference>
<gene>
    <name evidence="6" type="ORF">SAMN05661010_02279</name>
</gene>
<dbReference type="PANTHER" id="PTHR46796:SF10">
    <property type="entry name" value="TRANSCRIPTIONAL ACTIVATOR FEAR"/>
    <property type="match status" value="1"/>
</dbReference>
<proteinExistence type="predicted"/>
<keyword evidence="7" id="KW-1185">Reference proteome</keyword>
<keyword evidence="2 6" id="KW-0238">DNA-binding</keyword>
<dbReference type="SUPFAM" id="SSF51215">
    <property type="entry name" value="Regulatory protein AraC"/>
    <property type="match status" value="1"/>
</dbReference>
<dbReference type="InterPro" id="IPR003313">
    <property type="entry name" value="AraC-bd"/>
</dbReference>
<keyword evidence="4" id="KW-0804">Transcription</keyword>
<dbReference type="Proteomes" id="UP000198654">
    <property type="component" value="Unassembled WGS sequence"/>
</dbReference>
<dbReference type="GO" id="GO:0003700">
    <property type="term" value="F:DNA-binding transcription factor activity"/>
    <property type="evidence" value="ECO:0007669"/>
    <property type="project" value="InterPro"/>
</dbReference>
<dbReference type="PROSITE" id="PS01124">
    <property type="entry name" value="HTH_ARAC_FAMILY_2"/>
    <property type="match status" value="1"/>
</dbReference>
<dbReference type="InterPro" id="IPR037923">
    <property type="entry name" value="HTH-like"/>
</dbReference>
<dbReference type="InterPro" id="IPR050204">
    <property type="entry name" value="AraC_XylS_family_regulators"/>
</dbReference>
<dbReference type="PROSITE" id="PS00041">
    <property type="entry name" value="HTH_ARAC_FAMILY_1"/>
    <property type="match status" value="1"/>
</dbReference>
<dbReference type="Gene3D" id="2.60.120.10">
    <property type="entry name" value="Jelly Rolls"/>
    <property type="match status" value="1"/>
</dbReference>
<dbReference type="InterPro" id="IPR014710">
    <property type="entry name" value="RmlC-like_jellyroll"/>
</dbReference>
<evidence type="ECO:0000313" key="6">
    <source>
        <dbReference type="EMBL" id="SDL68732.1"/>
    </source>
</evidence>